<evidence type="ECO:0000256" key="6">
    <source>
        <dbReference type="ARBA" id="ARBA00023295"/>
    </source>
</evidence>
<comment type="similarity">
    <text evidence="2 7">Belongs to the glycosyl hydrolase 37 family.</text>
</comment>
<accession>A0A6J8E2P6</accession>
<dbReference type="AlphaFoldDB" id="A0A6J8E2P6"/>
<sequence length="580" mass="67324">MLIILLCFGYTLSEELAACDSQIYCDGPLLHAVQMAKIFPDGKTFVDMSMKESPDVIISAFNNLTNQSTTTLKNFVSRYFTGPGEELETWAPTDYVKLPRFLNDIKNPQLKDFGWDLCRIWKDLGRKVKYDVEMNPDRYSMIYLPKPFIVPGGRFRETFYWDSYWVIKGLLVCEMNTTVKGMMENFIHYVKTFGFIPNGGRTYFTRRSQPPFFIPMMYEYYKSTDDLEFIRNNFHILEAEYEFWMKNRTISVEKDQKMHILNQYQSDVIKPRPESYFEDVKTSEQRNIADRPKLYSHLVSACESGWDFSSRWFSREKGENLTLNTIATMDIIPVDLNSILCLNERILMTFAGIIGDSTKEQYYHQKLTKRKEAIEAVLYNKDAGIWQDFSLHTNKSREFFFMSNIFPVYMECTDLTNEKKEKILQHLQTNKITEYFSKGGVPTSLDDTGQQWDFPNGWSPLQQIMIWSLESIPQTKHLARSLASSWLNSNFLGWQRTRGMFEKYNVLEPGTRGGGGEYDIQEGFGWTNGVALEILKKYGNVVTTPDSNPQSTCINGCAISESNLLIVLLAYVVYSNYKPS</sequence>
<gene>
    <name evidence="8" type="ORF">MCOR_47805</name>
</gene>
<evidence type="ECO:0000313" key="8">
    <source>
        <dbReference type="EMBL" id="CAC5415089.1"/>
    </source>
</evidence>
<reference evidence="8 9" key="1">
    <citation type="submission" date="2020-06" db="EMBL/GenBank/DDBJ databases">
        <authorList>
            <person name="Li R."/>
            <person name="Bekaert M."/>
        </authorList>
    </citation>
    <scope>NUCLEOTIDE SEQUENCE [LARGE SCALE GENOMIC DNA]</scope>
    <source>
        <strain evidence="9">wild</strain>
    </source>
</reference>
<evidence type="ECO:0000256" key="5">
    <source>
        <dbReference type="ARBA" id="ARBA00022801"/>
    </source>
</evidence>
<dbReference type="Pfam" id="PF01204">
    <property type="entry name" value="Trehalase"/>
    <property type="match status" value="1"/>
</dbReference>
<protein>
    <recommendedName>
        <fullName evidence="4 7">Trehalase</fullName>
        <ecNumber evidence="3 7">3.2.1.28</ecNumber>
    </recommendedName>
    <alternativeName>
        <fullName evidence="7">Alpha-trehalose glucohydrolase</fullName>
    </alternativeName>
</protein>
<dbReference type="PANTHER" id="PTHR23403">
    <property type="entry name" value="TREHALASE"/>
    <property type="match status" value="1"/>
</dbReference>
<keyword evidence="5 7" id="KW-0378">Hydrolase</keyword>
<comment type="catalytic activity">
    <reaction evidence="1 7">
        <text>alpha,alpha-trehalose + H2O = alpha-D-glucose + beta-D-glucose</text>
        <dbReference type="Rhea" id="RHEA:32675"/>
        <dbReference type="ChEBI" id="CHEBI:15377"/>
        <dbReference type="ChEBI" id="CHEBI:15903"/>
        <dbReference type="ChEBI" id="CHEBI:16551"/>
        <dbReference type="ChEBI" id="CHEBI:17925"/>
        <dbReference type="EC" id="3.2.1.28"/>
    </reaction>
</comment>
<dbReference type="InterPro" id="IPR018232">
    <property type="entry name" value="Glyco_hydro_37_CS"/>
</dbReference>
<dbReference type="SUPFAM" id="SSF48208">
    <property type="entry name" value="Six-hairpin glycosidases"/>
    <property type="match status" value="1"/>
</dbReference>
<dbReference type="PROSITE" id="PS00928">
    <property type="entry name" value="TREHALASE_2"/>
    <property type="match status" value="1"/>
</dbReference>
<dbReference type="InterPro" id="IPR008928">
    <property type="entry name" value="6-hairpin_glycosidase_sf"/>
</dbReference>
<dbReference type="PANTHER" id="PTHR23403:SF1">
    <property type="entry name" value="TREHALASE"/>
    <property type="match status" value="1"/>
</dbReference>
<dbReference type="InterPro" id="IPR012341">
    <property type="entry name" value="6hp_glycosidase-like_sf"/>
</dbReference>
<dbReference type="Gene3D" id="1.50.10.10">
    <property type="match status" value="1"/>
</dbReference>
<dbReference type="GO" id="GO:0005993">
    <property type="term" value="P:trehalose catabolic process"/>
    <property type="evidence" value="ECO:0007669"/>
    <property type="project" value="TreeGrafter"/>
</dbReference>
<dbReference type="OrthoDB" id="3542292at2759"/>
<evidence type="ECO:0000256" key="1">
    <source>
        <dbReference type="ARBA" id="ARBA00001576"/>
    </source>
</evidence>
<evidence type="ECO:0000256" key="7">
    <source>
        <dbReference type="RuleBase" id="RU361180"/>
    </source>
</evidence>
<dbReference type="InterPro" id="IPR001661">
    <property type="entry name" value="Glyco_hydro_37"/>
</dbReference>
<keyword evidence="6 7" id="KW-0326">Glycosidase</keyword>
<proteinExistence type="inferred from homology"/>
<evidence type="ECO:0000313" key="9">
    <source>
        <dbReference type="Proteomes" id="UP000507470"/>
    </source>
</evidence>
<evidence type="ECO:0000256" key="4">
    <source>
        <dbReference type="ARBA" id="ARBA00019905"/>
    </source>
</evidence>
<dbReference type="EMBL" id="CACVKT020008376">
    <property type="protein sequence ID" value="CAC5415089.1"/>
    <property type="molecule type" value="Genomic_DNA"/>
</dbReference>
<organism evidence="8 9">
    <name type="scientific">Mytilus coruscus</name>
    <name type="common">Sea mussel</name>
    <dbReference type="NCBI Taxonomy" id="42192"/>
    <lineage>
        <taxon>Eukaryota</taxon>
        <taxon>Metazoa</taxon>
        <taxon>Spiralia</taxon>
        <taxon>Lophotrochozoa</taxon>
        <taxon>Mollusca</taxon>
        <taxon>Bivalvia</taxon>
        <taxon>Autobranchia</taxon>
        <taxon>Pteriomorphia</taxon>
        <taxon>Mytilida</taxon>
        <taxon>Mytiloidea</taxon>
        <taxon>Mytilidae</taxon>
        <taxon>Mytilinae</taxon>
        <taxon>Mytilus</taxon>
    </lineage>
</organism>
<dbReference type="EC" id="3.2.1.28" evidence="3 7"/>
<name>A0A6J8E2P6_MYTCO</name>
<dbReference type="PRINTS" id="PR00744">
    <property type="entry name" value="GLHYDRLASE37"/>
</dbReference>
<evidence type="ECO:0000256" key="2">
    <source>
        <dbReference type="ARBA" id="ARBA00005615"/>
    </source>
</evidence>
<evidence type="ECO:0000256" key="3">
    <source>
        <dbReference type="ARBA" id="ARBA00012757"/>
    </source>
</evidence>
<keyword evidence="9" id="KW-1185">Reference proteome</keyword>
<dbReference type="Proteomes" id="UP000507470">
    <property type="component" value="Unassembled WGS sequence"/>
</dbReference>
<dbReference type="GO" id="GO:0004555">
    <property type="term" value="F:alpha,alpha-trehalase activity"/>
    <property type="evidence" value="ECO:0007669"/>
    <property type="project" value="UniProtKB-EC"/>
</dbReference>